<dbReference type="PANTHER" id="PTHR43246">
    <property type="entry name" value="PEPTIDYL-PROLYL CIS-TRANS ISOMERASE CYP38, CHLOROPLASTIC"/>
    <property type="match status" value="1"/>
</dbReference>
<gene>
    <name evidence="9" type="ORF">SAMN06265795_10473</name>
</gene>
<dbReference type="InterPro" id="IPR002130">
    <property type="entry name" value="Cyclophilin-type_PPIase_dom"/>
</dbReference>
<evidence type="ECO:0000256" key="3">
    <source>
        <dbReference type="ARBA" id="ARBA00007365"/>
    </source>
</evidence>
<dbReference type="Proteomes" id="UP000198284">
    <property type="component" value="Unassembled WGS sequence"/>
</dbReference>
<keyword evidence="10" id="KW-1185">Reference proteome</keyword>
<dbReference type="GO" id="GO:0006457">
    <property type="term" value="P:protein folding"/>
    <property type="evidence" value="ECO:0007669"/>
    <property type="project" value="InterPro"/>
</dbReference>
<dbReference type="PROSITE" id="PS50072">
    <property type="entry name" value="CSA_PPIASE_2"/>
    <property type="match status" value="1"/>
</dbReference>
<dbReference type="InterPro" id="IPR044665">
    <property type="entry name" value="E_coli_cyclophilin_A-like"/>
</dbReference>
<dbReference type="AlphaFoldDB" id="A0A239FS71"/>
<proteinExistence type="inferred from homology"/>
<accession>A0A239FS71</accession>
<comment type="subcellular location">
    <subcellularLocation>
        <location evidence="2">Cytoplasm</location>
    </subcellularLocation>
</comment>
<evidence type="ECO:0000259" key="8">
    <source>
        <dbReference type="PROSITE" id="PS50072"/>
    </source>
</evidence>
<dbReference type="PIRSF" id="PIRSF001467">
    <property type="entry name" value="Peptidylpro_ismrse"/>
    <property type="match status" value="1"/>
</dbReference>
<dbReference type="GO" id="GO:0003755">
    <property type="term" value="F:peptidyl-prolyl cis-trans isomerase activity"/>
    <property type="evidence" value="ECO:0007669"/>
    <property type="project" value="UniProtKB-UniRule"/>
</dbReference>
<dbReference type="PROSITE" id="PS00170">
    <property type="entry name" value="CSA_PPIASE_1"/>
    <property type="match status" value="1"/>
</dbReference>
<organism evidence="9 10">
    <name type="scientific">Noviherbaspirillum humi</name>
    <dbReference type="NCBI Taxonomy" id="1688639"/>
    <lineage>
        <taxon>Bacteria</taxon>
        <taxon>Pseudomonadati</taxon>
        <taxon>Pseudomonadota</taxon>
        <taxon>Betaproteobacteria</taxon>
        <taxon>Burkholderiales</taxon>
        <taxon>Oxalobacteraceae</taxon>
        <taxon>Noviherbaspirillum</taxon>
    </lineage>
</organism>
<evidence type="ECO:0000256" key="5">
    <source>
        <dbReference type="ARBA" id="ARBA00023110"/>
    </source>
</evidence>
<keyword evidence="4" id="KW-0963">Cytoplasm</keyword>
<comment type="similarity">
    <text evidence="3 7">Belongs to the cyclophilin-type PPIase family.</text>
</comment>
<evidence type="ECO:0000256" key="2">
    <source>
        <dbReference type="ARBA" id="ARBA00004496"/>
    </source>
</evidence>
<evidence type="ECO:0000256" key="1">
    <source>
        <dbReference type="ARBA" id="ARBA00002388"/>
    </source>
</evidence>
<dbReference type="InterPro" id="IPR029000">
    <property type="entry name" value="Cyclophilin-like_dom_sf"/>
</dbReference>
<protein>
    <recommendedName>
        <fullName evidence="7">Peptidyl-prolyl cis-trans isomerase</fullName>
        <shortName evidence="7">PPIase</shortName>
        <ecNumber evidence="7">5.2.1.8</ecNumber>
    </recommendedName>
</protein>
<evidence type="ECO:0000313" key="9">
    <source>
        <dbReference type="EMBL" id="SNS59710.1"/>
    </source>
</evidence>
<dbReference type="Pfam" id="PF00160">
    <property type="entry name" value="Pro_isomerase"/>
    <property type="match status" value="1"/>
</dbReference>
<feature type="domain" description="PPIase cyclophilin-type" evidence="8">
    <location>
        <begin position="1"/>
        <end position="161"/>
    </location>
</feature>
<keyword evidence="6 7" id="KW-0413">Isomerase</keyword>
<dbReference type="PRINTS" id="PR00153">
    <property type="entry name" value="CSAPPISMRASE"/>
</dbReference>
<dbReference type="EMBL" id="FZOT01000004">
    <property type="protein sequence ID" value="SNS59710.1"/>
    <property type="molecule type" value="Genomic_DNA"/>
</dbReference>
<dbReference type="GO" id="GO:0005737">
    <property type="term" value="C:cytoplasm"/>
    <property type="evidence" value="ECO:0007669"/>
    <property type="project" value="UniProtKB-SubCell"/>
</dbReference>
<evidence type="ECO:0000256" key="6">
    <source>
        <dbReference type="ARBA" id="ARBA00023235"/>
    </source>
</evidence>
<name>A0A239FS71_9BURK</name>
<dbReference type="Gene3D" id="2.40.100.10">
    <property type="entry name" value="Cyclophilin-like"/>
    <property type="match status" value="1"/>
</dbReference>
<keyword evidence="5 7" id="KW-0697">Rotamase</keyword>
<dbReference type="RefSeq" id="WP_089398930.1">
    <property type="nucleotide sequence ID" value="NZ_FZOT01000004.1"/>
</dbReference>
<evidence type="ECO:0000256" key="4">
    <source>
        <dbReference type="ARBA" id="ARBA00022490"/>
    </source>
</evidence>
<dbReference type="SUPFAM" id="SSF50891">
    <property type="entry name" value="Cyclophilin-like"/>
    <property type="match status" value="1"/>
</dbReference>
<dbReference type="InterPro" id="IPR020892">
    <property type="entry name" value="Cyclophilin-type_PPIase_CS"/>
</dbReference>
<dbReference type="CDD" id="cd01920">
    <property type="entry name" value="cyclophilin_EcCYP_like"/>
    <property type="match status" value="1"/>
</dbReference>
<dbReference type="OrthoDB" id="9807797at2"/>
<evidence type="ECO:0000256" key="7">
    <source>
        <dbReference type="RuleBase" id="RU363019"/>
    </source>
</evidence>
<dbReference type="EC" id="5.2.1.8" evidence="7"/>
<comment type="catalytic activity">
    <reaction evidence="7">
        <text>[protein]-peptidylproline (omega=180) = [protein]-peptidylproline (omega=0)</text>
        <dbReference type="Rhea" id="RHEA:16237"/>
        <dbReference type="Rhea" id="RHEA-COMP:10747"/>
        <dbReference type="Rhea" id="RHEA-COMP:10748"/>
        <dbReference type="ChEBI" id="CHEBI:83833"/>
        <dbReference type="ChEBI" id="CHEBI:83834"/>
        <dbReference type="EC" id="5.2.1.8"/>
    </reaction>
</comment>
<evidence type="ECO:0000313" key="10">
    <source>
        <dbReference type="Proteomes" id="UP000198284"/>
    </source>
</evidence>
<reference evidence="9 10" key="1">
    <citation type="submission" date="2017-06" db="EMBL/GenBank/DDBJ databases">
        <authorList>
            <person name="Kim H.J."/>
            <person name="Triplett B.A."/>
        </authorList>
    </citation>
    <scope>NUCLEOTIDE SEQUENCE [LARGE SCALE GENOMIC DNA]</scope>
    <source>
        <strain evidence="9 10">U15</strain>
    </source>
</reference>
<dbReference type="InterPro" id="IPR024936">
    <property type="entry name" value="Cyclophilin-type_PPIase"/>
</dbReference>
<sequence>MAVILHTNHGDIKIELDADKAPKTVENFLSYVREGHYDGTIFHRVIDGFMIQGGGFEPGMKQKPTKDPIENEAKNGLKNEPYTLAMARTSAPHSASAQFFINVKNNSFLDYPGQDGWGYCVFGKVTEGTEVVDKIRTVKTSRAGMHADVPVEDVIIQKAEVV</sequence>
<comment type="function">
    <text evidence="1 7">PPIases accelerate the folding of proteins. It catalyzes the cis-trans isomerization of proline imidic peptide bonds in oligopeptides.</text>
</comment>
<dbReference type="FunFam" id="2.40.100.10:FF:000004">
    <property type="entry name" value="Peptidyl-prolyl cis-trans isomerase"/>
    <property type="match status" value="1"/>
</dbReference>